<gene>
    <name evidence="8" type="ORF">EDD54_1598</name>
</gene>
<feature type="transmembrane region" description="Helical" evidence="6">
    <location>
        <begin position="140"/>
        <end position="160"/>
    </location>
</feature>
<dbReference type="GO" id="GO:0005886">
    <property type="term" value="C:plasma membrane"/>
    <property type="evidence" value="ECO:0007669"/>
    <property type="project" value="UniProtKB-SubCell"/>
</dbReference>
<dbReference type="EMBL" id="SNXY01000006">
    <property type="protein sequence ID" value="TDP87699.1"/>
    <property type="molecule type" value="Genomic_DNA"/>
</dbReference>
<name>A0A4R6RM08_9HYPH</name>
<evidence type="ECO:0000256" key="2">
    <source>
        <dbReference type="ARBA" id="ARBA00022475"/>
    </source>
</evidence>
<keyword evidence="4 6" id="KW-1133">Transmembrane helix</keyword>
<dbReference type="Pfam" id="PF09335">
    <property type="entry name" value="VTT_dom"/>
    <property type="match status" value="1"/>
</dbReference>
<organism evidence="8 9">
    <name type="scientific">Oharaeibacter diazotrophicus</name>
    <dbReference type="NCBI Taxonomy" id="1920512"/>
    <lineage>
        <taxon>Bacteria</taxon>
        <taxon>Pseudomonadati</taxon>
        <taxon>Pseudomonadota</taxon>
        <taxon>Alphaproteobacteria</taxon>
        <taxon>Hyphomicrobiales</taxon>
        <taxon>Pleomorphomonadaceae</taxon>
        <taxon>Oharaeibacter</taxon>
    </lineage>
</organism>
<keyword evidence="5 6" id="KW-0472">Membrane</keyword>
<evidence type="ECO:0000256" key="5">
    <source>
        <dbReference type="ARBA" id="ARBA00023136"/>
    </source>
</evidence>
<accession>A0A4R6RM08</accession>
<keyword evidence="3 6" id="KW-0812">Transmembrane</keyword>
<evidence type="ECO:0000259" key="7">
    <source>
        <dbReference type="Pfam" id="PF09335"/>
    </source>
</evidence>
<evidence type="ECO:0000256" key="1">
    <source>
        <dbReference type="ARBA" id="ARBA00004651"/>
    </source>
</evidence>
<sequence>MFDWVVGVVEKGGYPGVALLMFLENVFPPIPSEIIMPLAGFAAARGSLDPIGVVLAGTAGSVAGAWVWFLVGRWLGAGRIERLIVRHGRLLTMSLDDLDRARDWFRWRANLAVFLGRLVPAIRTLVSVPAGIARMDTGRFLVWTTLGTLIWTGLLATAGYMLEARFAEVEAYVDPVSKGVVGLVVAAYVWRVATYSPARERD</sequence>
<feature type="transmembrane region" description="Helical" evidence="6">
    <location>
        <begin position="51"/>
        <end position="71"/>
    </location>
</feature>
<dbReference type="InterPro" id="IPR032816">
    <property type="entry name" value="VTT_dom"/>
</dbReference>
<reference evidence="8 9" key="1">
    <citation type="submission" date="2019-03" db="EMBL/GenBank/DDBJ databases">
        <title>Genomic Encyclopedia of Type Strains, Phase IV (KMG-IV): sequencing the most valuable type-strain genomes for metagenomic binning, comparative biology and taxonomic classification.</title>
        <authorList>
            <person name="Goeker M."/>
        </authorList>
    </citation>
    <scope>NUCLEOTIDE SEQUENCE [LARGE SCALE GENOMIC DNA]</scope>
    <source>
        <strain evidence="8 9">DSM 102969</strain>
    </source>
</reference>
<dbReference type="OrthoDB" id="9813426at2"/>
<dbReference type="Proteomes" id="UP000294547">
    <property type="component" value="Unassembled WGS sequence"/>
</dbReference>
<keyword evidence="2" id="KW-1003">Cell membrane</keyword>
<proteinExistence type="predicted"/>
<evidence type="ECO:0000256" key="3">
    <source>
        <dbReference type="ARBA" id="ARBA00022692"/>
    </source>
</evidence>
<evidence type="ECO:0000313" key="9">
    <source>
        <dbReference type="Proteomes" id="UP000294547"/>
    </source>
</evidence>
<evidence type="ECO:0000313" key="8">
    <source>
        <dbReference type="EMBL" id="TDP87699.1"/>
    </source>
</evidence>
<comment type="caution">
    <text evidence="8">The sequence shown here is derived from an EMBL/GenBank/DDBJ whole genome shotgun (WGS) entry which is preliminary data.</text>
</comment>
<dbReference type="RefSeq" id="WP_126541581.1">
    <property type="nucleotide sequence ID" value="NZ_BSPM01000008.1"/>
</dbReference>
<evidence type="ECO:0000256" key="6">
    <source>
        <dbReference type="SAM" id="Phobius"/>
    </source>
</evidence>
<dbReference type="InterPro" id="IPR051311">
    <property type="entry name" value="DedA_domain"/>
</dbReference>
<dbReference type="PANTHER" id="PTHR42709">
    <property type="entry name" value="ALKALINE PHOSPHATASE LIKE PROTEIN"/>
    <property type="match status" value="1"/>
</dbReference>
<evidence type="ECO:0000256" key="4">
    <source>
        <dbReference type="ARBA" id="ARBA00022989"/>
    </source>
</evidence>
<feature type="domain" description="VTT" evidence="7">
    <location>
        <begin position="30"/>
        <end position="161"/>
    </location>
</feature>
<protein>
    <submittedName>
        <fullName evidence="8">Membrane protein DedA with SNARE-associated domain</fullName>
    </submittedName>
</protein>
<feature type="transmembrane region" description="Helical" evidence="6">
    <location>
        <begin position="180"/>
        <end position="198"/>
    </location>
</feature>
<dbReference type="AlphaFoldDB" id="A0A4R6RM08"/>
<keyword evidence="9" id="KW-1185">Reference proteome</keyword>
<dbReference type="PANTHER" id="PTHR42709:SF6">
    <property type="entry name" value="UNDECAPRENYL PHOSPHATE TRANSPORTER A"/>
    <property type="match status" value="1"/>
</dbReference>
<comment type="subcellular location">
    <subcellularLocation>
        <location evidence="1">Cell membrane</location>
        <topology evidence="1">Multi-pass membrane protein</topology>
    </subcellularLocation>
</comment>